<feature type="signal peptide" evidence="2">
    <location>
        <begin position="1"/>
        <end position="21"/>
    </location>
</feature>
<feature type="domain" description="Beta-lactamase-related" evidence="3">
    <location>
        <begin position="69"/>
        <end position="412"/>
    </location>
</feature>
<keyword evidence="2" id="KW-0732">Signal</keyword>
<organism evidence="4 5">
    <name type="scientific">Aspergillus sclerotialis</name>
    <dbReference type="NCBI Taxonomy" id="2070753"/>
    <lineage>
        <taxon>Eukaryota</taxon>
        <taxon>Fungi</taxon>
        <taxon>Dikarya</taxon>
        <taxon>Ascomycota</taxon>
        <taxon>Pezizomycotina</taxon>
        <taxon>Eurotiomycetes</taxon>
        <taxon>Eurotiomycetidae</taxon>
        <taxon>Eurotiales</taxon>
        <taxon>Aspergillaceae</taxon>
        <taxon>Aspergillus</taxon>
        <taxon>Aspergillus subgen. Polypaecilum</taxon>
    </lineage>
</organism>
<dbReference type="InterPro" id="IPR050789">
    <property type="entry name" value="Diverse_Enzym_Activities"/>
</dbReference>
<dbReference type="GO" id="GO:0016787">
    <property type="term" value="F:hydrolase activity"/>
    <property type="evidence" value="ECO:0007669"/>
    <property type="project" value="UniProtKB-KW"/>
</dbReference>
<dbReference type="PANTHER" id="PTHR43283:SF11">
    <property type="entry name" value="BETA-LACTAMASE-RELATED DOMAIN-CONTAINING PROTEIN"/>
    <property type="match status" value="1"/>
</dbReference>
<gene>
    <name evidence="4" type="ORF">PHISCL_02107</name>
</gene>
<dbReference type="PANTHER" id="PTHR43283">
    <property type="entry name" value="BETA-LACTAMASE-RELATED"/>
    <property type="match status" value="1"/>
</dbReference>
<name>A0A3A2ZVY1_9EURO</name>
<sequence>MKGSVFFSTLVSSSLANSVVANDVLKPGSPESVGLLPEPLKDMQTNLSRYTLPANYGSFTYNKVHPIQPGGSVIVGHESTVVSSFAFGNTNLYTDANGTLLPKDEWTPTKIDTIYDMASLTKVFTAVAALRVMDDGILELEKTVASYMPEFAVNGKENVTVRMLLTHTSGFFADPEPGLYCPKYKTMEQRVENIIHYPLEDAPGAKYRYSDLNFMNLRYLLERVTGHPIEELIHSFTSQLGMTSTFYNAGNKPPAQVSQYDRMAPTEYQIEVLGKDEPRRPQPVRGTVHDENAWALDGVSGHAGLFSAAPDVAKLCQMILNNGTYGGKQILSRKSVDMMFTNFNEKFPGNEHSIGFELNQYYFSGAMASVLTGGHTGFTGTTLVVDRPSQTFFVMLAHHVHPNREWSSNNIVREALGYWVARSLGRNVSFPPLD</sequence>
<dbReference type="Proteomes" id="UP000266188">
    <property type="component" value="Unassembled WGS sequence"/>
</dbReference>
<feature type="chain" id="PRO_5017179030" evidence="2">
    <location>
        <begin position="22"/>
        <end position="434"/>
    </location>
</feature>
<dbReference type="Gene3D" id="3.40.710.10">
    <property type="entry name" value="DD-peptidase/beta-lactamase superfamily"/>
    <property type="match status" value="1"/>
</dbReference>
<keyword evidence="5" id="KW-1185">Reference proteome</keyword>
<protein>
    <submittedName>
        <fullName evidence="4">Beta-lactamase</fullName>
    </submittedName>
</protein>
<dbReference type="Pfam" id="PF00144">
    <property type="entry name" value="Beta-lactamase"/>
    <property type="match status" value="1"/>
</dbReference>
<dbReference type="EMBL" id="MVGC01000044">
    <property type="protein sequence ID" value="RJE25567.1"/>
    <property type="molecule type" value="Genomic_DNA"/>
</dbReference>
<evidence type="ECO:0000313" key="4">
    <source>
        <dbReference type="EMBL" id="RJE25567.1"/>
    </source>
</evidence>
<keyword evidence="1" id="KW-0378">Hydrolase</keyword>
<dbReference type="InterPro" id="IPR001466">
    <property type="entry name" value="Beta-lactam-related"/>
</dbReference>
<evidence type="ECO:0000259" key="3">
    <source>
        <dbReference type="Pfam" id="PF00144"/>
    </source>
</evidence>
<dbReference type="OrthoDB" id="5946976at2759"/>
<dbReference type="SUPFAM" id="SSF56601">
    <property type="entry name" value="beta-lactamase/transpeptidase-like"/>
    <property type="match status" value="1"/>
</dbReference>
<dbReference type="InterPro" id="IPR012338">
    <property type="entry name" value="Beta-lactam/transpept-like"/>
</dbReference>
<dbReference type="STRING" id="2070753.A0A3A2ZVY1"/>
<proteinExistence type="predicted"/>
<dbReference type="AlphaFoldDB" id="A0A3A2ZVY1"/>
<accession>A0A3A2ZVY1</accession>
<comment type="caution">
    <text evidence="4">The sequence shown here is derived from an EMBL/GenBank/DDBJ whole genome shotgun (WGS) entry which is preliminary data.</text>
</comment>
<evidence type="ECO:0000256" key="2">
    <source>
        <dbReference type="SAM" id="SignalP"/>
    </source>
</evidence>
<evidence type="ECO:0000256" key="1">
    <source>
        <dbReference type="ARBA" id="ARBA00022801"/>
    </source>
</evidence>
<evidence type="ECO:0000313" key="5">
    <source>
        <dbReference type="Proteomes" id="UP000266188"/>
    </source>
</evidence>
<reference evidence="5" key="1">
    <citation type="submission" date="2017-02" db="EMBL/GenBank/DDBJ databases">
        <authorList>
            <person name="Tafer H."/>
            <person name="Lopandic K."/>
        </authorList>
    </citation>
    <scope>NUCLEOTIDE SEQUENCE [LARGE SCALE GENOMIC DNA]</scope>
    <source>
        <strain evidence="5">CBS 366.77</strain>
    </source>
</reference>